<name>A0A4Q9MBU4_9APHY</name>
<feature type="compositionally biased region" description="Polar residues" evidence="1">
    <location>
        <begin position="109"/>
        <end position="122"/>
    </location>
</feature>
<accession>A0A4Q9MBU4</accession>
<feature type="non-terminal residue" evidence="2">
    <location>
        <position position="1"/>
    </location>
</feature>
<dbReference type="Proteomes" id="UP000292957">
    <property type="component" value="Unassembled WGS sequence"/>
</dbReference>
<protein>
    <submittedName>
        <fullName evidence="2">Uncharacterized protein</fullName>
    </submittedName>
</protein>
<proteinExistence type="predicted"/>
<dbReference type="EMBL" id="ML143513">
    <property type="protein sequence ID" value="TBU23151.1"/>
    <property type="molecule type" value="Genomic_DNA"/>
</dbReference>
<evidence type="ECO:0000256" key="1">
    <source>
        <dbReference type="SAM" id="MobiDB-lite"/>
    </source>
</evidence>
<dbReference type="PANTHER" id="PTHR37487:SF3">
    <property type="entry name" value="CLEAVAGE_POLYADENYLATION SPECIFICITY FACTOR A SUBUNIT N-TERMINAL DOMAIN-CONTAINING PROTEIN"/>
    <property type="match status" value="1"/>
</dbReference>
<organism evidence="2">
    <name type="scientific">Dichomitus squalens</name>
    <dbReference type="NCBI Taxonomy" id="114155"/>
    <lineage>
        <taxon>Eukaryota</taxon>
        <taxon>Fungi</taxon>
        <taxon>Dikarya</taxon>
        <taxon>Basidiomycota</taxon>
        <taxon>Agaricomycotina</taxon>
        <taxon>Agaricomycetes</taxon>
        <taxon>Polyporales</taxon>
        <taxon>Polyporaceae</taxon>
        <taxon>Dichomitus</taxon>
    </lineage>
</organism>
<feature type="compositionally biased region" description="Polar residues" evidence="1">
    <location>
        <begin position="93"/>
        <end position="102"/>
    </location>
</feature>
<dbReference type="AlphaFoldDB" id="A0A4Q9MBU4"/>
<dbReference type="PANTHER" id="PTHR37487">
    <property type="entry name" value="CHROMOSOME 1, WHOLE GENOME SHOTGUN SEQUENCE"/>
    <property type="match status" value="1"/>
</dbReference>
<feature type="non-terminal residue" evidence="2">
    <location>
        <position position="122"/>
    </location>
</feature>
<sequence>LFVGPPIVGAQFHVDITNRPTQCVPSEFTGSGGIAPYVLTIAPGELLDTSTWQQYSGLTGDSFIWSTNVSAGTNVNLALKDSTGEFQNESFTVQSGSDNSCLSPGGVVSRNSPSTATSRGST</sequence>
<feature type="region of interest" description="Disordered" evidence="1">
    <location>
        <begin position="93"/>
        <end position="122"/>
    </location>
</feature>
<dbReference type="OrthoDB" id="3362246at2759"/>
<evidence type="ECO:0000313" key="2">
    <source>
        <dbReference type="EMBL" id="TBU23151.1"/>
    </source>
</evidence>
<reference evidence="2" key="1">
    <citation type="submission" date="2019-01" db="EMBL/GenBank/DDBJ databases">
        <title>Draft genome sequences of three monokaryotic isolates of the white-rot basidiomycete fungus Dichomitus squalens.</title>
        <authorList>
            <consortium name="DOE Joint Genome Institute"/>
            <person name="Lopez S.C."/>
            <person name="Andreopoulos B."/>
            <person name="Pangilinan J."/>
            <person name="Lipzen A."/>
            <person name="Riley R."/>
            <person name="Ahrendt S."/>
            <person name="Ng V."/>
            <person name="Barry K."/>
            <person name="Daum C."/>
            <person name="Grigoriev I.V."/>
            <person name="Hilden K.S."/>
            <person name="Makela M.R."/>
            <person name="de Vries R.P."/>
        </authorList>
    </citation>
    <scope>NUCLEOTIDE SEQUENCE [LARGE SCALE GENOMIC DNA]</scope>
    <source>
        <strain evidence="2">OM18370.1</strain>
    </source>
</reference>
<gene>
    <name evidence="2" type="ORF">BD311DRAFT_606553</name>
</gene>